<sequence length="259" mass="28639">MAAYLDTRAAMFANLSLIEKIEVLQDLLVDHATGGGADEKEYKELRAIVIKDGSSLGKAAPTFLRTCRDLSQFWQFIKFKFPTYAERRRYLWDEFSPLLEQAERVDAAPSDAVISSVIALFDSAHVMEAWHKALERRGDDPEGAITMARTLLESVCKHIIEERNGKCDETPDMNKLYRQAAELLNIAPSQHSEPVFKQILGGCTAVVEGLGALRNRLGDSHGKVKAAVKPAARHAELAVNLAGTLAMFLLATSQAQSRR</sequence>
<dbReference type="RefSeq" id="WP_217496877.1">
    <property type="nucleotide sequence ID" value="NZ_CP040017.1"/>
</dbReference>
<dbReference type="InterPro" id="IPR026001">
    <property type="entry name" value="Abi-like_C"/>
</dbReference>
<accession>A0A7W5HAR8</accession>
<feature type="domain" description="Abortive infection protein-like C-terminal" evidence="1">
    <location>
        <begin position="175"/>
        <end position="250"/>
    </location>
</feature>
<evidence type="ECO:0000313" key="2">
    <source>
        <dbReference type="EMBL" id="MBB3221680.1"/>
    </source>
</evidence>
<proteinExistence type="predicted"/>
<comment type="caution">
    <text evidence="2">The sequence shown here is derived from an EMBL/GenBank/DDBJ whole genome shotgun (WGS) entry which is preliminary data.</text>
</comment>
<gene>
    <name evidence="2" type="ORF">FHS02_002490</name>
</gene>
<protein>
    <recommendedName>
        <fullName evidence="1">Abortive infection protein-like C-terminal domain-containing protein</fullName>
    </recommendedName>
</protein>
<dbReference type="AlphaFoldDB" id="A0A7W5HAR8"/>
<dbReference type="Pfam" id="PF14355">
    <property type="entry name" value="Abi_C"/>
    <property type="match status" value="1"/>
</dbReference>
<dbReference type="EMBL" id="JACHXS010000004">
    <property type="protein sequence ID" value="MBB3221680.1"/>
    <property type="molecule type" value="Genomic_DNA"/>
</dbReference>
<organism evidence="2 3">
    <name type="scientific">Pseudoduganella umbonata</name>
    <dbReference type="NCBI Taxonomy" id="864828"/>
    <lineage>
        <taxon>Bacteria</taxon>
        <taxon>Pseudomonadati</taxon>
        <taxon>Pseudomonadota</taxon>
        <taxon>Betaproteobacteria</taxon>
        <taxon>Burkholderiales</taxon>
        <taxon>Oxalobacteraceae</taxon>
        <taxon>Telluria group</taxon>
        <taxon>Pseudoduganella</taxon>
    </lineage>
</organism>
<evidence type="ECO:0000313" key="3">
    <source>
        <dbReference type="Proteomes" id="UP000584325"/>
    </source>
</evidence>
<reference evidence="2 3" key="1">
    <citation type="submission" date="2020-08" db="EMBL/GenBank/DDBJ databases">
        <title>Genomic Encyclopedia of Type Strains, Phase III (KMG-III): the genomes of soil and plant-associated and newly described type strains.</title>
        <authorList>
            <person name="Whitman W."/>
        </authorList>
    </citation>
    <scope>NUCLEOTIDE SEQUENCE [LARGE SCALE GENOMIC DNA]</scope>
    <source>
        <strain evidence="2 3">CECT 7753</strain>
    </source>
</reference>
<dbReference type="Proteomes" id="UP000584325">
    <property type="component" value="Unassembled WGS sequence"/>
</dbReference>
<name>A0A7W5HAR8_9BURK</name>
<evidence type="ECO:0000259" key="1">
    <source>
        <dbReference type="Pfam" id="PF14355"/>
    </source>
</evidence>